<protein>
    <submittedName>
        <fullName evidence="2">Uncharacterized protein</fullName>
    </submittedName>
</protein>
<comment type="caution">
    <text evidence="2">The sequence shown here is derived from an EMBL/GenBank/DDBJ whole genome shotgun (WGS) entry which is preliminary data.</text>
</comment>
<evidence type="ECO:0000313" key="3">
    <source>
        <dbReference type="Proteomes" id="UP000434172"/>
    </source>
</evidence>
<feature type="region of interest" description="Disordered" evidence="1">
    <location>
        <begin position="1"/>
        <end position="53"/>
    </location>
</feature>
<accession>A0A8H3WJK1</accession>
<proteinExistence type="predicted"/>
<reference evidence="2 3" key="1">
    <citation type="submission" date="2019-12" db="EMBL/GenBank/DDBJ databases">
        <title>A genome sequence resource for the geographically widespread anthracnose pathogen Colletotrichum asianum.</title>
        <authorList>
            <person name="Meng Y."/>
        </authorList>
    </citation>
    <scope>NUCLEOTIDE SEQUENCE [LARGE SCALE GENOMIC DNA]</scope>
    <source>
        <strain evidence="2 3">ICMP 18580</strain>
    </source>
</reference>
<dbReference type="OrthoDB" id="10342684at2759"/>
<evidence type="ECO:0000313" key="2">
    <source>
        <dbReference type="EMBL" id="KAF0327450.1"/>
    </source>
</evidence>
<dbReference type="EMBL" id="WOWK01000023">
    <property type="protein sequence ID" value="KAF0327450.1"/>
    <property type="molecule type" value="Genomic_DNA"/>
</dbReference>
<sequence>MPPPRRKKPSPEGPTLPRTSRAPSGQHPRPSRAFPKSRLQPLPPPPIPQKDGIHISGSVNLKINETLSVAMLTTPVIPLPLSTLLGVTLAAATDAVPKADSKSGK</sequence>
<gene>
    <name evidence="2" type="ORF">GQ607_005311</name>
</gene>
<name>A0A8H3WJK1_9PEZI</name>
<organism evidence="2 3">
    <name type="scientific">Colletotrichum asianum</name>
    <dbReference type="NCBI Taxonomy" id="702518"/>
    <lineage>
        <taxon>Eukaryota</taxon>
        <taxon>Fungi</taxon>
        <taxon>Dikarya</taxon>
        <taxon>Ascomycota</taxon>
        <taxon>Pezizomycotina</taxon>
        <taxon>Sordariomycetes</taxon>
        <taxon>Hypocreomycetidae</taxon>
        <taxon>Glomerellales</taxon>
        <taxon>Glomerellaceae</taxon>
        <taxon>Colletotrichum</taxon>
        <taxon>Colletotrichum gloeosporioides species complex</taxon>
    </lineage>
</organism>
<keyword evidence="3" id="KW-1185">Reference proteome</keyword>
<dbReference type="Proteomes" id="UP000434172">
    <property type="component" value="Unassembled WGS sequence"/>
</dbReference>
<evidence type="ECO:0000256" key="1">
    <source>
        <dbReference type="SAM" id="MobiDB-lite"/>
    </source>
</evidence>
<dbReference type="AlphaFoldDB" id="A0A8H3WJK1"/>